<accession>A0A1A9ZWZ7</accession>
<protein>
    <recommendedName>
        <fullName evidence="3">Retrotransposon gag domain-containing protein</fullName>
    </recommendedName>
</protein>
<dbReference type="PANTHER" id="PTHR47412:SF1">
    <property type="entry name" value="FI01434P-RELATED"/>
    <property type="match status" value="1"/>
</dbReference>
<dbReference type="AlphaFoldDB" id="A0A1A9ZWZ7"/>
<evidence type="ECO:0000313" key="2">
    <source>
        <dbReference type="Proteomes" id="UP000092445"/>
    </source>
</evidence>
<evidence type="ECO:0000313" key="1">
    <source>
        <dbReference type="EnsemblMetazoa" id="GPAI027702-PA"/>
    </source>
</evidence>
<dbReference type="PANTHER" id="PTHR47412">
    <property type="entry name" value="FI01434P-RELATED"/>
    <property type="match status" value="1"/>
</dbReference>
<sequence>MSDEQFRILSETLYCLTSRLKQDLNQIESKGSFSNCPNRFSGQRAHEDVEEFIDAIETYKNMEHITNEDALKGLPLLFSGLALTWWKGVHREFKTWENAITMLRENFSPVKPAYQIYKEFFEEKQGEYQSIDTFVVQKRALLAKLPEGTLDKQTEIDFIYGLLNFKSHPVLIIGNIGKNSTSEFQNCVNITNTDGYIVTGDEKYFGQRLRSLLKCYRDRPFEQEILQRRNFWVLNNYIRADHGVLKCHEAVTYTTHSDYTFLDNPVPVPLLQR</sequence>
<dbReference type="Proteomes" id="UP000092445">
    <property type="component" value="Unassembled WGS sequence"/>
</dbReference>
<reference evidence="1" key="2">
    <citation type="submission" date="2020-05" db="UniProtKB">
        <authorList>
            <consortium name="EnsemblMetazoa"/>
        </authorList>
    </citation>
    <scope>IDENTIFICATION</scope>
    <source>
        <strain evidence="1">IAEA</strain>
    </source>
</reference>
<dbReference type="EnsemblMetazoa" id="GPAI027702-RA">
    <property type="protein sequence ID" value="GPAI027702-PA"/>
    <property type="gene ID" value="GPAI027702"/>
</dbReference>
<evidence type="ECO:0008006" key="3">
    <source>
        <dbReference type="Google" id="ProtNLM"/>
    </source>
</evidence>
<proteinExistence type="predicted"/>
<organism evidence="1 2">
    <name type="scientific">Glossina pallidipes</name>
    <name type="common">Tsetse fly</name>
    <dbReference type="NCBI Taxonomy" id="7398"/>
    <lineage>
        <taxon>Eukaryota</taxon>
        <taxon>Metazoa</taxon>
        <taxon>Ecdysozoa</taxon>
        <taxon>Arthropoda</taxon>
        <taxon>Hexapoda</taxon>
        <taxon>Insecta</taxon>
        <taxon>Pterygota</taxon>
        <taxon>Neoptera</taxon>
        <taxon>Endopterygota</taxon>
        <taxon>Diptera</taxon>
        <taxon>Brachycera</taxon>
        <taxon>Muscomorpha</taxon>
        <taxon>Hippoboscoidea</taxon>
        <taxon>Glossinidae</taxon>
        <taxon>Glossina</taxon>
    </lineage>
</organism>
<keyword evidence="2" id="KW-1185">Reference proteome</keyword>
<reference evidence="2" key="1">
    <citation type="submission" date="2014-03" db="EMBL/GenBank/DDBJ databases">
        <authorList>
            <person name="Aksoy S."/>
            <person name="Warren W."/>
            <person name="Wilson R.K."/>
        </authorList>
    </citation>
    <scope>NUCLEOTIDE SEQUENCE [LARGE SCALE GENOMIC DNA]</scope>
    <source>
        <strain evidence="2">IAEA</strain>
    </source>
</reference>
<dbReference type="VEuPathDB" id="VectorBase:GPAI027702"/>
<name>A0A1A9ZWZ7_GLOPL</name>
<dbReference type="STRING" id="7398.A0A1A9ZWZ7"/>